<evidence type="ECO:0000313" key="13">
    <source>
        <dbReference type="EMBL" id="CAG9854878.1"/>
    </source>
</evidence>
<keyword evidence="14" id="KW-1185">Reference proteome</keyword>
<dbReference type="PANTHER" id="PTHR11690:SF237">
    <property type="entry name" value="PICKPOCKET 16-RELATED"/>
    <property type="match status" value="1"/>
</dbReference>
<dbReference type="Proteomes" id="UP001153712">
    <property type="component" value="Chromosome 1"/>
</dbReference>
<evidence type="ECO:0000256" key="2">
    <source>
        <dbReference type="ARBA" id="ARBA00007193"/>
    </source>
</evidence>
<reference evidence="13" key="1">
    <citation type="submission" date="2022-01" db="EMBL/GenBank/DDBJ databases">
        <authorList>
            <person name="King R."/>
        </authorList>
    </citation>
    <scope>NUCLEOTIDE SEQUENCE</scope>
</reference>
<evidence type="ECO:0000256" key="6">
    <source>
        <dbReference type="ARBA" id="ARBA00022989"/>
    </source>
</evidence>
<dbReference type="GO" id="GO:0005886">
    <property type="term" value="C:plasma membrane"/>
    <property type="evidence" value="ECO:0007669"/>
    <property type="project" value="TreeGrafter"/>
</dbReference>
<evidence type="ECO:0000256" key="1">
    <source>
        <dbReference type="ARBA" id="ARBA00004141"/>
    </source>
</evidence>
<evidence type="ECO:0000256" key="9">
    <source>
        <dbReference type="ARBA" id="ARBA00023136"/>
    </source>
</evidence>
<gene>
    <name evidence="13" type="ORF">PHYEVI_LOCUS1338</name>
</gene>
<keyword evidence="9" id="KW-0472">Membrane</keyword>
<dbReference type="AlphaFoldDB" id="A0A9N9XK15"/>
<keyword evidence="8 12" id="KW-0406">Ion transport</keyword>
<evidence type="ECO:0000313" key="14">
    <source>
        <dbReference type="Proteomes" id="UP001153712"/>
    </source>
</evidence>
<accession>A0A9N9XK15</accession>
<evidence type="ECO:0000256" key="4">
    <source>
        <dbReference type="ARBA" id="ARBA00022461"/>
    </source>
</evidence>
<keyword evidence="5 12" id="KW-0812">Transmembrane</keyword>
<name>A0A9N9XK15_PHYSR</name>
<dbReference type="PANTHER" id="PTHR11690">
    <property type="entry name" value="AMILORIDE-SENSITIVE SODIUM CHANNEL-RELATED"/>
    <property type="match status" value="1"/>
</dbReference>
<comment type="similarity">
    <text evidence="2 12">Belongs to the amiloride-sensitive sodium channel (TC 1.A.6) family.</text>
</comment>
<evidence type="ECO:0000256" key="5">
    <source>
        <dbReference type="ARBA" id="ARBA00022692"/>
    </source>
</evidence>
<keyword evidence="3 12" id="KW-0813">Transport</keyword>
<keyword evidence="11 12" id="KW-0407">Ion channel</keyword>
<comment type="subcellular location">
    <subcellularLocation>
        <location evidence="1">Membrane</location>
        <topology evidence="1">Multi-pass membrane protein</topology>
    </subcellularLocation>
</comment>
<dbReference type="Pfam" id="PF00858">
    <property type="entry name" value="ASC"/>
    <property type="match status" value="1"/>
</dbReference>
<dbReference type="GO" id="GO:0015280">
    <property type="term" value="F:ligand-gated sodium channel activity"/>
    <property type="evidence" value="ECO:0007669"/>
    <property type="project" value="TreeGrafter"/>
</dbReference>
<evidence type="ECO:0000256" key="10">
    <source>
        <dbReference type="ARBA" id="ARBA00023201"/>
    </source>
</evidence>
<evidence type="ECO:0000256" key="8">
    <source>
        <dbReference type="ARBA" id="ARBA00023065"/>
    </source>
</evidence>
<dbReference type="Gene3D" id="2.60.470.10">
    <property type="entry name" value="Acid-sensing ion channels like domains"/>
    <property type="match status" value="1"/>
</dbReference>
<proteinExistence type="inferred from homology"/>
<dbReference type="InterPro" id="IPR001873">
    <property type="entry name" value="ENaC"/>
</dbReference>
<keyword evidence="4 12" id="KW-0894">Sodium channel</keyword>
<keyword evidence="10 12" id="KW-0739">Sodium transport</keyword>
<organism evidence="13 14">
    <name type="scientific">Phyllotreta striolata</name>
    <name type="common">Striped flea beetle</name>
    <name type="synonym">Crioceris striolata</name>
    <dbReference type="NCBI Taxonomy" id="444603"/>
    <lineage>
        <taxon>Eukaryota</taxon>
        <taxon>Metazoa</taxon>
        <taxon>Ecdysozoa</taxon>
        <taxon>Arthropoda</taxon>
        <taxon>Hexapoda</taxon>
        <taxon>Insecta</taxon>
        <taxon>Pterygota</taxon>
        <taxon>Neoptera</taxon>
        <taxon>Endopterygota</taxon>
        <taxon>Coleoptera</taxon>
        <taxon>Polyphaga</taxon>
        <taxon>Cucujiformia</taxon>
        <taxon>Chrysomeloidea</taxon>
        <taxon>Chrysomelidae</taxon>
        <taxon>Galerucinae</taxon>
        <taxon>Alticini</taxon>
        <taxon>Phyllotreta</taxon>
    </lineage>
</organism>
<dbReference type="OrthoDB" id="6502088at2759"/>
<protein>
    <recommendedName>
        <fullName evidence="15">Sodium channel protein Nach-like</fullName>
    </recommendedName>
</protein>
<keyword evidence="6" id="KW-1133">Transmembrane helix</keyword>
<sequence>MMTSIVLIATVLYNDEQNPLILVTETTQNPIWNYDFPAITICENNKISKKKANAFARHLAKHNESLNAETLKKQLRYLYYLIDTLNVNDEIAEELFNLQRILDHHNYTAHSVLRRLGNSCDDITIKCIWSGLTKKCSNIIKQVRTTQGYCCSFNNFVFANATPSTGFISDKEPNAPFRTSSCGYHSGLILLIDNDIDDYYASSVPTLGHRIQIHDPYSFPDRNSRNSFSPASVLNVLSIFAQSTHSSEEVRKIPVKIRQCLFPDERKLHYFTRYTFANCLVEARMNLTKRICNCTPFFYFRQIDSPDLRVCNLIDVPCLSKIESKY</sequence>
<evidence type="ECO:0000256" key="11">
    <source>
        <dbReference type="ARBA" id="ARBA00023303"/>
    </source>
</evidence>
<evidence type="ECO:0000256" key="12">
    <source>
        <dbReference type="RuleBase" id="RU000679"/>
    </source>
</evidence>
<dbReference type="EMBL" id="OU900094">
    <property type="protein sequence ID" value="CAG9854878.1"/>
    <property type="molecule type" value="Genomic_DNA"/>
</dbReference>
<evidence type="ECO:0000256" key="7">
    <source>
        <dbReference type="ARBA" id="ARBA00023053"/>
    </source>
</evidence>
<keyword evidence="7" id="KW-0915">Sodium</keyword>
<evidence type="ECO:0008006" key="15">
    <source>
        <dbReference type="Google" id="ProtNLM"/>
    </source>
</evidence>
<evidence type="ECO:0000256" key="3">
    <source>
        <dbReference type="ARBA" id="ARBA00022448"/>
    </source>
</evidence>